<dbReference type="GO" id="GO:0071949">
    <property type="term" value="F:FAD binding"/>
    <property type="evidence" value="ECO:0007669"/>
    <property type="project" value="InterPro"/>
</dbReference>
<reference evidence="3" key="2">
    <citation type="submission" date="2016-01" db="EMBL/GenBank/DDBJ databases">
        <title>Draft Genome Sequence of Paenibacillus amylolyticus Heshi-A3 that Was Isolated from Fermented Rice Bran with Aging Salted Mackerel, Which Was Named Heshiko as Traditional Fermented Seafood in Japan.</title>
        <authorList>
            <person name="Akuzawa S."/>
            <person name="Nakagawa J."/>
            <person name="Kanekatsu T."/>
            <person name="Kubota E."/>
            <person name="Ohtake R."/>
            <person name="Suzuki T."/>
            <person name="Kanesaki Y."/>
        </authorList>
    </citation>
    <scope>NUCLEOTIDE SEQUENCE [LARGE SCALE GENOMIC DNA]</scope>
    <source>
        <strain evidence="3">Heshi-A3</strain>
    </source>
</reference>
<accession>A0A117I3K9</accession>
<dbReference type="NCBIfam" id="NF010584">
    <property type="entry name" value="PRK13977.1"/>
    <property type="match status" value="1"/>
</dbReference>
<dbReference type="Gene3D" id="3.30.9.80">
    <property type="match status" value="1"/>
</dbReference>
<feature type="transmembrane region" description="Helical" evidence="1">
    <location>
        <begin position="12"/>
        <end position="29"/>
    </location>
</feature>
<dbReference type="InterPro" id="IPR036188">
    <property type="entry name" value="FAD/NAD-bd_sf"/>
</dbReference>
<evidence type="ECO:0000313" key="2">
    <source>
        <dbReference type="EMBL" id="GAS85515.1"/>
    </source>
</evidence>
<dbReference type="Proteomes" id="UP000069697">
    <property type="component" value="Unassembled WGS sequence"/>
</dbReference>
<gene>
    <name evidence="2" type="ORF">PAHA3_5649</name>
</gene>
<name>A0A117I3K9_PAEAM</name>
<proteinExistence type="predicted"/>
<dbReference type="InterPro" id="IPR010354">
    <property type="entry name" value="Oleate_hydratase"/>
</dbReference>
<comment type="caution">
    <text evidence="2">The sequence shown here is derived from an EMBL/GenBank/DDBJ whole genome shotgun (WGS) entry which is preliminary data.</text>
</comment>
<evidence type="ECO:0000256" key="1">
    <source>
        <dbReference type="SAM" id="Phobius"/>
    </source>
</evidence>
<dbReference type="GO" id="GO:0050151">
    <property type="term" value="F:oleate hydratase activity"/>
    <property type="evidence" value="ECO:0007669"/>
    <property type="project" value="InterPro"/>
</dbReference>
<dbReference type="RefSeq" id="WP_062837847.1">
    <property type="nucleotide sequence ID" value="NZ_BCNV01000011.1"/>
</dbReference>
<protein>
    <submittedName>
        <fullName evidence="2">Myosin-cross-reactive antigen</fullName>
    </submittedName>
</protein>
<organism evidence="2 3">
    <name type="scientific">Paenibacillus amylolyticus</name>
    <dbReference type="NCBI Taxonomy" id="1451"/>
    <lineage>
        <taxon>Bacteria</taxon>
        <taxon>Bacillati</taxon>
        <taxon>Bacillota</taxon>
        <taxon>Bacilli</taxon>
        <taxon>Bacillales</taxon>
        <taxon>Paenibacillaceae</taxon>
        <taxon>Paenibacillus</taxon>
    </lineage>
</organism>
<dbReference type="AlphaFoldDB" id="A0A117I3K9"/>
<reference evidence="2 3" key="1">
    <citation type="journal article" date="2016" name="Genome Announc.">
        <title>Draft Genome Sequence of Paenibacillus amylolyticus Heshi-A3, Isolated from Fermented Rice Bran in a Japanese Fermented Seafood Dish.</title>
        <authorList>
            <person name="Akuzawa S."/>
            <person name="Nagaoka J."/>
            <person name="Kanekatsu M."/>
            <person name="Kubota E."/>
            <person name="Ohtake R."/>
            <person name="Suzuki T."/>
            <person name="Kanesaki Y."/>
        </authorList>
    </citation>
    <scope>NUCLEOTIDE SEQUENCE [LARGE SCALE GENOMIC DNA]</scope>
    <source>
        <strain evidence="2 3">Heshi-A3</strain>
    </source>
</reference>
<dbReference type="PANTHER" id="PTHR37417">
    <property type="entry name" value="67 KDA MYOSIN-CROSS-REACTIVE ANTIGEN FAMILY PROTEIN (AFU_ORTHOLOGUE AFUA_5G09970)"/>
    <property type="match status" value="1"/>
</dbReference>
<keyword evidence="1" id="KW-0472">Membrane</keyword>
<dbReference type="GO" id="GO:0006631">
    <property type="term" value="P:fatty acid metabolic process"/>
    <property type="evidence" value="ECO:0007669"/>
    <property type="project" value="InterPro"/>
</dbReference>
<sequence length="528" mass="59827">MIVKKEHGNKQVYFVGGGIASLAGAAYLVRDCGFPGEHIHIIEEMSILGGSNDGAGNPDQGYIIRGGRMLNDEAYENLWELLASIPSIDRPGISVRQEITEFDDANPTHSNARLINRDGKVEDVLSMGFDMADRLAMGKLIITPEDTLGKLRINDWFGPHFFKTNFWYMWATTFAFQPWHSAVEFKRYMLRFFHEFPRIQTLEGVTRTPFNQYDSIILPLHNYLESFGVDFTLKCTVTDLDFKDGDGITVSRMHVRRNGAEEIIDINGGDLVIVTNGSMTEGADIGSMTSAPKLNGKGSSWKLWENIAAKKPMLGNPSSFNDHVHESKWESFTVTFQDSVFFDLMEKFTRNRAGTGALVTFKDSSWLMSVVLAFQPHFRGQPEHVKVFWGYGLYPDNVGDYVKKRMCDCTGEEIMQELIGHLHFQEHQEAIMATANCIPCMMPYITAQFMPRLNSDRPKVVPEGSTNLAFISQFCEIPDDVVFTEEYSVRAARIAVYTLLGENRPIETINKYQYDVRTLFSSFVTSFR</sequence>
<dbReference type="SUPFAM" id="SSF51905">
    <property type="entry name" value="FAD/NAD(P)-binding domain"/>
    <property type="match status" value="1"/>
</dbReference>
<evidence type="ECO:0000313" key="3">
    <source>
        <dbReference type="Proteomes" id="UP000069697"/>
    </source>
</evidence>
<dbReference type="Gene3D" id="3.50.50.60">
    <property type="entry name" value="FAD/NAD(P)-binding domain"/>
    <property type="match status" value="2"/>
</dbReference>
<dbReference type="EMBL" id="BCNV01000011">
    <property type="protein sequence ID" value="GAS85515.1"/>
    <property type="molecule type" value="Genomic_DNA"/>
</dbReference>
<dbReference type="Pfam" id="PF06100">
    <property type="entry name" value="MCRA"/>
    <property type="match status" value="1"/>
</dbReference>
<keyword evidence="1" id="KW-0812">Transmembrane</keyword>
<keyword evidence="1" id="KW-1133">Transmembrane helix</keyword>
<dbReference type="PANTHER" id="PTHR37417:SF2">
    <property type="entry name" value="67 KDA MYOSIN-CROSS-REACTIVE ANTIGEN FAMILY PROTEIN (AFU_ORTHOLOGUE AFUA_5G09970)"/>
    <property type="match status" value="1"/>
</dbReference>